<accession>A0AAU9XPB3</accession>
<gene>
    <name evidence="1" type="ORF">PMEA_00026596</name>
</gene>
<protein>
    <recommendedName>
        <fullName evidence="3">Reverse transcriptase domain-containing protein</fullName>
    </recommendedName>
</protein>
<dbReference type="AlphaFoldDB" id="A0AAU9XPB3"/>
<evidence type="ECO:0000313" key="1">
    <source>
        <dbReference type="EMBL" id="CAH3151949.1"/>
    </source>
</evidence>
<dbReference type="Proteomes" id="UP001159428">
    <property type="component" value="Unassembled WGS sequence"/>
</dbReference>
<name>A0AAU9XPB3_9CNID</name>
<sequence>MKLLRPLVKRWRSMGHCCFLYLDDGIPGLPERVPRLQLDLKLCGLKLNNEKSKLEPMQVGQWLGFVTDTICSLEFLL</sequence>
<evidence type="ECO:0008006" key="3">
    <source>
        <dbReference type="Google" id="ProtNLM"/>
    </source>
</evidence>
<comment type="caution">
    <text evidence="1">The sequence shown here is derived from an EMBL/GenBank/DDBJ whole genome shotgun (WGS) entry which is preliminary data.</text>
</comment>
<dbReference type="EMBL" id="CALNXJ010000050">
    <property type="protein sequence ID" value="CAH3151949.1"/>
    <property type="molecule type" value="Genomic_DNA"/>
</dbReference>
<keyword evidence="2" id="KW-1185">Reference proteome</keyword>
<evidence type="ECO:0000313" key="2">
    <source>
        <dbReference type="Proteomes" id="UP001159428"/>
    </source>
</evidence>
<proteinExistence type="predicted"/>
<reference evidence="1 2" key="1">
    <citation type="submission" date="2022-05" db="EMBL/GenBank/DDBJ databases">
        <authorList>
            <consortium name="Genoscope - CEA"/>
            <person name="William W."/>
        </authorList>
    </citation>
    <scope>NUCLEOTIDE SEQUENCE [LARGE SCALE GENOMIC DNA]</scope>
</reference>
<organism evidence="1 2">
    <name type="scientific">Pocillopora meandrina</name>
    <dbReference type="NCBI Taxonomy" id="46732"/>
    <lineage>
        <taxon>Eukaryota</taxon>
        <taxon>Metazoa</taxon>
        <taxon>Cnidaria</taxon>
        <taxon>Anthozoa</taxon>
        <taxon>Hexacorallia</taxon>
        <taxon>Scleractinia</taxon>
        <taxon>Astrocoeniina</taxon>
        <taxon>Pocilloporidae</taxon>
        <taxon>Pocillopora</taxon>
    </lineage>
</organism>